<evidence type="ECO:0000256" key="1">
    <source>
        <dbReference type="SAM" id="SignalP"/>
    </source>
</evidence>
<dbReference type="SUPFAM" id="SSF63825">
    <property type="entry name" value="YWTD domain"/>
    <property type="match status" value="1"/>
</dbReference>
<feature type="signal peptide" evidence="1">
    <location>
        <begin position="1"/>
        <end position="24"/>
    </location>
</feature>
<dbReference type="EMBL" id="SORE01000001">
    <property type="protein sequence ID" value="TDY54643.1"/>
    <property type="molecule type" value="Genomic_DNA"/>
</dbReference>
<dbReference type="OrthoDB" id="3644774at2"/>
<proteinExistence type="predicted"/>
<dbReference type="SUPFAM" id="SSF101908">
    <property type="entry name" value="Putative isomerase YbhE"/>
    <property type="match status" value="1"/>
</dbReference>
<evidence type="ECO:0008006" key="4">
    <source>
        <dbReference type="Google" id="ProtNLM"/>
    </source>
</evidence>
<gene>
    <name evidence="2" type="ORF">BX592_10199</name>
</gene>
<dbReference type="AlphaFoldDB" id="A0A4R8M3G9"/>
<dbReference type="Proteomes" id="UP000295509">
    <property type="component" value="Unassembled WGS sequence"/>
</dbReference>
<reference evidence="2 3" key="1">
    <citation type="submission" date="2019-03" db="EMBL/GenBank/DDBJ databases">
        <title>Genomic Encyclopedia of Type Strains, Phase III (KMG-III): the genomes of soil and plant-associated and newly described type strains.</title>
        <authorList>
            <person name="Whitman W."/>
        </authorList>
    </citation>
    <scope>NUCLEOTIDE SEQUENCE [LARGE SCALE GENOMIC DNA]</scope>
    <source>
        <strain evidence="2 3">LMG 29544</strain>
    </source>
</reference>
<dbReference type="InterPro" id="IPR018247">
    <property type="entry name" value="EF_Hand_1_Ca_BS"/>
</dbReference>
<evidence type="ECO:0000313" key="3">
    <source>
        <dbReference type="Proteomes" id="UP000295509"/>
    </source>
</evidence>
<protein>
    <recommendedName>
        <fullName evidence="4">NHL repeat containing protein</fullName>
    </recommendedName>
</protein>
<sequence length="727" mass="77213">MKVFSRVAAGLLVLSSFGPINCSAQSQLNHTTSWLGNSFGFGDGKWMQQDIQAINVSPDGTVYVNCGWDESGSEIAAYKNGDKLAVGGATHGWGAGGGEAITSNHTYLYAAMTIGNQNNSLAGADYPAKGQQWYGVTRRLVSNIAQGAPFAGGIANSANATRNSFLAVDTVATGVDAGIRGLAATDKELYVSDQYADQVIVYDANTMQRLRSFNVASPGRIAIDTDSTLWIITGAMTGHPAVAHYSPTGAPIAGAPVLIAGVVPTDVAIAPSGQLFISDNGPNQTILIYNKTASGQTQQINGLGTSRGVFHTGGSTQAGSFNGITGIGFDQTGNIYVGQNSEGPRSLGSASVGSGAVLQAFIGVSRSLAWELDALTFVDSATFDPASENTIYTGSKIFTMDWSKPTGHQWTYSAFTVDRFTYPDDPELHIGRDVRGEPMLRRLNGGKPYLFALDPYSSQLFIYRFDSAHGNVAIPSGMFAELPIAGGYPANQPAVGEWMWRDTNGNGSVDANEFTGNPSTGSLIGNSFMSVDSLGNVWFATPVSGIRELPLQGFDTVGNPIYQYTAAKTWPMPAGFNRLGRALYVPETDTMYVTGFTPAIPWNSSLWKEAGPVMARYDNWSTGNPAPRYVTPLSWNTASNPPITTVAVATAGNYVFVAELYTQKIHVYDANTGQEVGFMTPGATVGKTSGQVDVKLGISATLRSNGEYDVLVEDDARAKILVYQWHP</sequence>
<feature type="chain" id="PRO_5020480660" description="NHL repeat containing protein" evidence="1">
    <location>
        <begin position="25"/>
        <end position="727"/>
    </location>
</feature>
<name>A0A4R8M3G9_9BURK</name>
<keyword evidence="1" id="KW-0732">Signal</keyword>
<accession>A0A4R8M3G9</accession>
<keyword evidence="3" id="KW-1185">Reference proteome</keyword>
<dbReference type="PROSITE" id="PS00018">
    <property type="entry name" value="EF_HAND_1"/>
    <property type="match status" value="1"/>
</dbReference>
<dbReference type="Gene3D" id="2.120.10.30">
    <property type="entry name" value="TolB, C-terminal domain"/>
    <property type="match status" value="1"/>
</dbReference>
<evidence type="ECO:0000313" key="2">
    <source>
        <dbReference type="EMBL" id="TDY54643.1"/>
    </source>
</evidence>
<comment type="caution">
    <text evidence="2">The sequence shown here is derived from an EMBL/GenBank/DDBJ whole genome shotgun (WGS) entry which is preliminary data.</text>
</comment>
<organism evidence="2 3">
    <name type="scientific">Paraburkholderia rhizosphaerae</name>
    <dbReference type="NCBI Taxonomy" id="480658"/>
    <lineage>
        <taxon>Bacteria</taxon>
        <taxon>Pseudomonadati</taxon>
        <taxon>Pseudomonadota</taxon>
        <taxon>Betaproteobacteria</taxon>
        <taxon>Burkholderiales</taxon>
        <taxon>Burkholderiaceae</taxon>
        <taxon>Paraburkholderia</taxon>
    </lineage>
</organism>
<dbReference type="InterPro" id="IPR011042">
    <property type="entry name" value="6-blade_b-propeller_TolB-like"/>
</dbReference>